<protein>
    <submittedName>
        <fullName evidence="1">Uncharacterized protein</fullName>
    </submittedName>
</protein>
<proteinExistence type="predicted"/>
<dbReference type="AlphaFoldDB" id="A0A2P8D491"/>
<dbReference type="Proteomes" id="UP000240572">
    <property type="component" value="Unassembled WGS sequence"/>
</dbReference>
<sequence>MFRAALVFVADIASYRCFYMPELRNDITPMHNGVTEVMFLILYSFLF</sequence>
<organism evidence="1 2">
    <name type="scientific">Taibaiella chishuiensis</name>
    <dbReference type="NCBI Taxonomy" id="1434707"/>
    <lineage>
        <taxon>Bacteria</taxon>
        <taxon>Pseudomonadati</taxon>
        <taxon>Bacteroidota</taxon>
        <taxon>Chitinophagia</taxon>
        <taxon>Chitinophagales</taxon>
        <taxon>Chitinophagaceae</taxon>
        <taxon>Taibaiella</taxon>
    </lineage>
</organism>
<keyword evidence="2" id="KW-1185">Reference proteome</keyword>
<name>A0A2P8D491_9BACT</name>
<reference evidence="1 2" key="1">
    <citation type="submission" date="2018-03" db="EMBL/GenBank/DDBJ databases">
        <title>Genomic Encyclopedia of Type Strains, Phase III (KMG-III): the genomes of soil and plant-associated and newly described type strains.</title>
        <authorList>
            <person name="Whitman W."/>
        </authorList>
    </citation>
    <scope>NUCLEOTIDE SEQUENCE [LARGE SCALE GENOMIC DNA]</scope>
    <source>
        <strain evidence="1 2">CGMCC 1.12700</strain>
    </source>
</reference>
<comment type="caution">
    <text evidence="1">The sequence shown here is derived from an EMBL/GenBank/DDBJ whole genome shotgun (WGS) entry which is preliminary data.</text>
</comment>
<dbReference type="EMBL" id="PYGD01000004">
    <property type="protein sequence ID" value="PSK91989.1"/>
    <property type="molecule type" value="Genomic_DNA"/>
</dbReference>
<evidence type="ECO:0000313" key="1">
    <source>
        <dbReference type="EMBL" id="PSK91989.1"/>
    </source>
</evidence>
<gene>
    <name evidence="1" type="ORF">B0I18_10483</name>
</gene>
<evidence type="ECO:0000313" key="2">
    <source>
        <dbReference type="Proteomes" id="UP000240572"/>
    </source>
</evidence>
<accession>A0A2P8D491</accession>